<name>A0A4V3B272_9MICC</name>
<accession>A0A4V3B272</accession>
<dbReference type="Pfam" id="PF07883">
    <property type="entry name" value="Cupin_2"/>
    <property type="match status" value="1"/>
</dbReference>
<dbReference type="Gene3D" id="2.60.120.10">
    <property type="entry name" value="Jelly Rolls"/>
    <property type="match status" value="1"/>
</dbReference>
<organism evidence="2 3">
    <name type="scientific">Arthrobacter nitrophenolicus</name>
    <dbReference type="NCBI Taxonomy" id="683150"/>
    <lineage>
        <taxon>Bacteria</taxon>
        <taxon>Bacillati</taxon>
        <taxon>Actinomycetota</taxon>
        <taxon>Actinomycetes</taxon>
        <taxon>Micrococcales</taxon>
        <taxon>Micrococcaceae</taxon>
        <taxon>Arthrobacter</taxon>
    </lineage>
</organism>
<dbReference type="RefSeq" id="WP_133346760.1">
    <property type="nucleotide sequence ID" value="NZ_SMZQ01000002.1"/>
</dbReference>
<protein>
    <submittedName>
        <fullName evidence="2">Cupin domain-containing protein</fullName>
    </submittedName>
</protein>
<feature type="domain" description="Cupin type-2" evidence="1">
    <location>
        <begin position="32"/>
        <end position="94"/>
    </location>
</feature>
<evidence type="ECO:0000313" key="2">
    <source>
        <dbReference type="EMBL" id="TDL39708.1"/>
    </source>
</evidence>
<reference evidence="2 3" key="1">
    <citation type="submission" date="2019-03" db="EMBL/GenBank/DDBJ databases">
        <title>Genome Sequencing and Assembly of Various Microbes Isolated from Partially Reclaimed Soil and Acid Mine Drainage (AMD) Site.</title>
        <authorList>
            <person name="Steinbock B."/>
            <person name="Bechtold R."/>
            <person name="Sevigny J.L."/>
            <person name="Thomas D."/>
            <person name="Cuthill L.R."/>
            <person name="Aveiro Johannsen E.J."/>
            <person name="Thomas K."/>
            <person name="Ghosh A."/>
        </authorList>
    </citation>
    <scope>NUCLEOTIDE SEQUENCE [LARGE SCALE GENOMIC DNA]</scope>
    <source>
        <strain evidence="2 3">S-A1</strain>
    </source>
</reference>
<dbReference type="Proteomes" id="UP000294621">
    <property type="component" value="Unassembled WGS sequence"/>
</dbReference>
<dbReference type="InterPro" id="IPR014710">
    <property type="entry name" value="RmlC-like_jellyroll"/>
</dbReference>
<dbReference type="AlphaFoldDB" id="A0A4V3B272"/>
<dbReference type="InterPro" id="IPR011051">
    <property type="entry name" value="RmlC_Cupin_sf"/>
</dbReference>
<dbReference type="SUPFAM" id="SSF51182">
    <property type="entry name" value="RmlC-like cupins"/>
    <property type="match status" value="1"/>
</dbReference>
<dbReference type="OrthoDB" id="623300at2"/>
<evidence type="ECO:0000313" key="3">
    <source>
        <dbReference type="Proteomes" id="UP000294621"/>
    </source>
</evidence>
<comment type="caution">
    <text evidence="2">The sequence shown here is derived from an EMBL/GenBank/DDBJ whole genome shotgun (WGS) entry which is preliminary data.</text>
</comment>
<gene>
    <name evidence="2" type="ORF">E2R57_04330</name>
</gene>
<dbReference type="InterPro" id="IPR013096">
    <property type="entry name" value="Cupin_2"/>
</dbReference>
<sequence length="246" mass="26553">MTTQQLTAPFPGAVALTRLGVYDWEAADGVCGGSPHMHTASTEAYLVLSGRGRVETIRSSGFDSYDLAPDDLLWFSPGTIHRLVNEDNLEILAIMQNGGLPEAGDAVMTFCPDILASPERYARAASLAAAPPPGSPEDAARTRRDAAMAGYQVLKDAALAGQSDLVEQFQRDAVRLVQARLPEWQALWEETIAPEAARTGSWLKELAEGRFPHFAEAAVARSRANGPKQIFGMCGRLQKWDTGELA</sequence>
<dbReference type="EMBL" id="SMZQ01000002">
    <property type="protein sequence ID" value="TDL39708.1"/>
    <property type="molecule type" value="Genomic_DNA"/>
</dbReference>
<dbReference type="STRING" id="683150.G205_09543"/>
<proteinExistence type="predicted"/>
<evidence type="ECO:0000259" key="1">
    <source>
        <dbReference type="Pfam" id="PF07883"/>
    </source>
</evidence>